<evidence type="ECO:0000256" key="1">
    <source>
        <dbReference type="SAM" id="SignalP"/>
    </source>
</evidence>
<dbReference type="RefSeq" id="WP_150904703.1">
    <property type="nucleotide sequence ID" value="NZ_VTWT01000008.1"/>
</dbReference>
<name>A0A5N1ISU1_9BACT</name>
<dbReference type="SUPFAM" id="SSF49503">
    <property type="entry name" value="Cupredoxins"/>
    <property type="match status" value="1"/>
</dbReference>
<reference evidence="3 4" key="1">
    <citation type="submission" date="2019-09" db="EMBL/GenBank/DDBJ databases">
        <title>Genome sequence of Adhaeribacter sp. M2.</title>
        <authorList>
            <person name="Srinivasan S."/>
        </authorList>
    </citation>
    <scope>NUCLEOTIDE SEQUENCE [LARGE SCALE GENOMIC DNA]</scope>
    <source>
        <strain evidence="3 4">M2</strain>
    </source>
</reference>
<dbReference type="InterPro" id="IPR026444">
    <property type="entry name" value="Secre_tail"/>
</dbReference>
<keyword evidence="4" id="KW-1185">Reference proteome</keyword>
<evidence type="ECO:0000313" key="3">
    <source>
        <dbReference type="EMBL" id="KAA9331180.1"/>
    </source>
</evidence>
<keyword evidence="1" id="KW-0732">Signal</keyword>
<dbReference type="Proteomes" id="UP000326570">
    <property type="component" value="Unassembled WGS sequence"/>
</dbReference>
<evidence type="ECO:0000313" key="4">
    <source>
        <dbReference type="Proteomes" id="UP000326570"/>
    </source>
</evidence>
<dbReference type="EMBL" id="VTWT01000008">
    <property type="protein sequence ID" value="KAA9331180.1"/>
    <property type="molecule type" value="Genomic_DNA"/>
</dbReference>
<gene>
    <name evidence="3" type="ORF">F0P94_14910</name>
</gene>
<sequence length="203" mass="22181">MRKTFTFLFFALLLAGWQASAATVTIMARNNFFSPSNVTINPGDVVMFQWEEGVHTTTSDNGAWPSLPLDAANPTQMLNLGPGTYPYHCSFHGAPGGVGMSGTITVRTVSGLNDLKPVATLNAFPNPSRGETTFTLNQAGKEEFKLRITNAIGKTIKIVPLKEAKNSDSKTVVDLSKLPSGYYFYSLITNDKMVETKRLILQR</sequence>
<protein>
    <submittedName>
        <fullName evidence="3">T9SS type A sorting domain-containing protein</fullName>
    </submittedName>
</protein>
<proteinExistence type="predicted"/>
<dbReference type="Pfam" id="PF18962">
    <property type="entry name" value="Por_Secre_tail"/>
    <property type="match status" value="1"/>
</dbReference>
<organism evidence="3 4">
    <name type="scientific">Adhaeribacter soli</name>
    <dbReference type="NCBI Taxonomy" id="2607655"/>
    <lineage>
        <taxon>Bacteria</taxon>
        <taxon>Pseudomonadati</taxon>
        <taxon>Bacteroidota</taxon>
        <taxon>Cytophagia</taxon>
        <taxon>Cytophagales</taxon>
        <taxon>Hymenobacteraceae</taxon>
        <taxon>Adhaeribacter</taxon>
    </lineage>
</organism>
<accession>A0A5N1ISU1</accession>
<evidence type="ECO:0000259" key="2">
    <source>
        <dbReference type="Pfam" id="PF18962"/>
    </source>
</evidence>
<dbReference type="AlphaFoldDB" id="A0A5N1ISU1"/>
<feature type="domain" description="Secretion system C-terminal sorting" evidence="2">
    <location>
        <begin position="124"/>
        <end position="200"/>
    </location>
</feature>
<dbReference type="InterPro" id="IPR008972">
    <property type="entry name" value="Cupredoxin"/>
</dbReference>
<comment type="caution">
    <text evidence="3">The sequence shown here is derived from an EMBL/GenBank/DDBJ whole genome shotgun (WGS) entry which is preliminary data.</text>
</comment>
<dbReference type="NCBIfam" id="TIGR04183">
    <property type="entry name" value="Por_Secre_tail"/>
    <property type="match status" value="1"/>
</dbReference>
<dbReference type="Gene3D" id="2.60.40.420">
    <property type="entry name" value="Cupredoxins - blue copper proteins"/>
    <property type="match status" value="1"/>
</dbReference>
<feature type="signal peptide" evidence="1">
    <location>
        <begin position="1"/>
        <end position="21"/>
    </location>
</feature>
<feature type="chain" id="PRO_5025068235" evidence="1">
    <location>
        <begin position="22"/>
        <end position="203"/>
    </location>
</feature>